<comment type="similarity">
    <text evidence="1">Belongs to the PhzF family.</text>
</comment>
<dbReference type="Gene3D" id="3.10.310.10">
    <property type="entry name" value="Diaminopimelate Epimerase, Chain A, domain 1"/>
    <property type="match status" value="1"/>
</dbReference>
<gene>
    <name evidence="3" type="ORF">TIFTF001_056717</name>
    <name evidence="4" type="ORF">TIFTF001_056719</name>
</gene>
<sequence>GNPAAVCFLDEDRDDQWLLSVAAEFKTPVTCYLSRIVESEAYDSPNGSSTSTFPRFHLRWFTPLVEGVFAVGNVPFHYLRK</sequence>
<dbReference type="GO" id="GO:0016853">
    <property type="term" value="F:isomerase activity"/>
    <property type="evidence" value="ECO:0007669"/>
    <property type="project" value="UniProtKB-KW"/>
</dbReference>
<dbReference type="EMBL" id="BTGU01021802">
    <property type="protein sequence ID" value="GMN75642.1"/>
    <property type="molecule type" value="Genomic_DNA"/>
</dbReference>
<accession>A0AA88EIL3</accession>
<evidence type="ECO:0000313" key="3">
    <source>
        <dbReference type="EMBL" id="GMN75639.1"/>
    </source>
</evidence>
<dbReference type="Proteomes" id="UP001187192">
    <property type="component" value="Unassembled WGS sequence"/>
</dbReference>
<keyword evidence="5" id="KW-1185">Reference proteome</keyword>
<dbReference type="Pfam" id="PF02567">
    <property type="entry name" value="PhzC-PhzF"/>
    <property type="match status" value="1"/>
</dbReference>
<dbReference type="PANTHER" id="PTHR13774:SF17">
    <property type="entry name" value="PHENAZINE BIOSYNTHESIS-LIKE DOMAIN-CONTAINING PROTEIN"/>
    <property type="match status" value="1"/>
</dbReference>
<proteinExistence type="inferred from homology"/>
<name>A0AA88EIL3_FICCA</name>
<dbReference type="SUPFAM" id="SSF54506">
    <property type="entry name" value="Diaminopimelate epimerase-like"/>
    <property type="match status" value="1"/>
</dbReference>
<evidence type="ECO:0000256" key="2">
    <source>
        <dbReference type="ARBA" id="ARBA00023235"/>
    </source>
</evidence>
<evidence type="ECO:0000256" key="1">
    <source>
        <dbReference type="ARBA" id="ARBA00008270"/>
    </source>
</evidence>
<dbReference type="PANTHER" id="PTHR13774">
    <property type="entry name" value="PHENAZINE BIOSYNTHESIS PROTEIN"/>
    <property type="match status" value="1"/>
</dbReference>
<feature type="non-terminal residue" evidence="4">
    <location>
        <position position="1"/>
    </location>
</feature>
<comment type="caution">
    <text evidence="4">The sequence shown here is derived from an EMBL/GenBank/DDBJ whole genome shotgun (WGS) entry which is preliminary data.</text>
</comment>
<protein>
    <submittedName>
        <fullName evidence="4">Uncharacterized protein</fullName>
    </submittedName>
</protein>
<dbReference type="EMBL" id="BTGU01021800">
    <property type="protein sequence ID" value="GMN75639.1"/>
    <property type="molecule type" value="Genomic_DNA"/>
</dbReference>
<dbReference type="AlphaFoldDB" id="A0AA88EIL3"/>
<organism evidence="4 5">
    <name type="scientific">Ficus carica</name>
    <name type="common">Common fig</name>
    <dbReference type="NCBI Taxonomy" id="3494"/>
    <lineage>
        <taxon>Eukaryota</taxon>
        <taxon>Viridiplantae</taxon>
        <taxon>Streptophyta</taxon>
        <taxon>Embryophyta</taxon>
        <taxon>Tracheophyta</taxon>
        <taxon>Spermatophyta</taxon>
        <taxon>Magnoliopsida</taxon>
        <taxon>eudicotyledons</taxon>
        <taxon>Gunneridae</taxon>
        <taxon>Pentapetalae</taxon>
        <taxon>rosids</taxon>
        <taxon>fabids</taxon>
        <taxon>Rosales</taxon>
        <taxon>Moraceae</taxon>
        <taxon>Ficeae</taxon>
        <taxon>Ficus</taxon>
    </lineage>
</organism>
<dbReference type="InterPro" id="IPR003719">
    <property type="entry name" value="Phenazine_PhzF-like"/>
</dbReference>
<dbReference type="GO" id="GO:0005737">
    <property type="term" value="C:cytoplasm"/>
    <property type="evidence" value="ECO:0007669"/>
    <property type="project" value="TreeGrafter"/>
</dbReference>
<keyword evidence="2" id="KW-0413">Isomerase</keyword>
<reference evidence="4" key="1">
    <citation type="submission" date="2023-07" db="EMBL/GenBank/DDBJ databases">
        <title>draft genome sequence of fig (Ficus carica).</title>
        <authorList>
            <person name="Takahashi T."/>
            <person name="Nishimura K."/>
        </authorList>
    </citation>
    <scope>NUCLEOTIDE SEQUENCE</scope>
</reference>
<evidence type="ECO:0000313" key="4">
    <source>
        <dbReference type="EMBL" id="GMN75642.1"/>
    </source>
</evidence>
<evidence type="ECO:0000313" key="5">
    <source>
        <dbReference type="Proteomes" id="UP001187192"/>
    </source>
</evidence>